<dbReference type="Proteomes" id="UP000623467">
    <property type="component" value="Unassembled WGS sequence"/>
</dbReference>
<evidence type="ECO:0000313" key="2">
    <source>
        <dbReference type="Proteomes" id="UP000623467"/>
    </source>
</evidence>
<reference evidence="1" key="1">
    <citation type="submission" date="2020-05" db="EMBL/GenBank/DDBJ databases">
        <title>Mycena genomes resolve the evolution of fungal bioluminescence.</title>
        <authorList>
            <person name="Tsai I.J."/>
        </authorList>
    </citation>
    <scope>NUCLEOTIDE SEQUENCE</scope>
    <source>
        <strain evidence="1">160909Yilan</strain>
    </source>
</reference>
<proteinExistence type="predicted"/>
<dbReference type="AlphaFoldDB" id="A0A8H6XUH7"/>
<accession>A0A8H6XUH7</accession>
<organism evidence="1 2">
    <name type="scientific">Mycena sanguinolenta</name>
    <dbReference type="NCBI Taxonomy" id="230812"/>
    <lineage>
        <taxon>Eukaryota</taxon>
        <taxon>Fungi</taxon>
        <taxon>Dikarya</taxon>
        <taxon>Basidiomycota</taxon>
        <taxon>Agaricomycotina</taxon>
        <taxon>Agaricomycetes</taxon>
        <taxon>Agaricomycetidae</taxon>
        <taxon>Agaricales</taxon>
        <taxon>Marasmiineae</taxon>
        <taxon>Mycenaceae</taxon>
        <taxon>Mycena</taxon>
    </lineage>
</organism>
<dbReference type="PANTHER" id="PTHR38926:SF72">
    <property type="entry name" value="IM:7136021-RELATED"/>
    <property type="match status" value="1"/>
</dbReference>
<evidence type="ECO:0000313" key="1">
    <source>
        <dbReference type="EMBL" id="KAF7346535.1"/>
    </source>
</evidence>
<protein>
    <recommendedName>
        <fullName evidence="3">F-box domain-containing protein</fullName>
    </recommendedName>
</protein>
<name>A0A8H6XUH7_9AGAR</name>
<comment type="caution">
    <text evidence="1">The sequence shown here is derived from an EMBL/GenBank/DDBJ whole genome shotgun (WGS) entry which is preliminary data.</text>
</comment>
<evidence type="ECO:0008006" key="3">
    <source>
        <dbReference type="Google" id="ProtNLM"/>
    </source>
</evidence>
<dbReference type="OrthoDB" id="3248197at2759"/>
<keyword evidence="2" id="KW-1185">Reference proteome</keyword>
<sequence>MSLSDSPFTDRLNTNYVPSPSEILEIRSLLVDPLEEIARIDAQIEKMELTLAQLREKRALLQRPIDAHRALISPMRLIPRDILLEIFFACLPSEHNALIDLSEAPLLFGRICRHWRSVAYSTPMLWSSIHIPPLDYLNTPPNILSGLERVVEAWLERSAACPLSISLYDLTNRLEFNPNLGKHPLALQIIAVSRRLRYLALAGDAELLCPILQLGSEKLPSLKTFQMITLSNQTPSTNILDIPTLKDVALTVLENSAFTLSLAGQCMAKTGGLDFEAALDVLRRCPNLEQCEIRVTTYSVHSGSNPSPIMLPQLHTLALIGWDFDVHKWVDLVAPNLRSLRIGAVSTPSTPPSNEGYLSADIDFTRFIATSLREFLQSLPMISHLQLVASLVRPGSVSLNDEFMALFCSPHNLCPRLTHINIPFFSDFSDTATLAFIRARMDMPTPLRRFQARFDRPMDLDIMPELQSFISDGLQVNLEYPRLESAFSARLGLDDFGSFY</sequence>
<dbReference type="EMBL" id="JACAZH010000019">
    <property type="protein sequence ID" value="KAF7346535.1"/>
    <property type="molecule type" value="Genomic_DNA"/>
</dbReference>
<dbReference type="PANTHER" id="PTHR38926">
    <property type="entry name" value="F-BOX DOMAIN CONTAINING PROTEIN, EXPRESSED"/>
    <property type="match status" value="1"/>
</dbReference>
<gene>
    <name evidence="1" type="ORF">MSAN_01881600</name>
</gene>